<protein>
    <submittedName>
        <fullName evidence="4">Putative FlgJ-like protein</fullName>
    </submittedName>
</protein>
<dbReference type="EMBL" id="LFBU01000001">
    <property type="protein sequence ID" value="KMQ75640.1"/>
    <property type="molecule type" value="Genomic_DNA"/>
</dbReference>
<evidence type="ECO:0000256" key="2">
    <source>
        <dbReference type="SAM" id="Phobius"/>
    </source>
</evidence>
<dbReference type="AlphaFoldDB" id="A0A0J7M3U3"/>
<dbReference type="InterPro" id="IPR002901">
    <property type="entry name" value="MGlyc_endo_b_GlcNAc-like_dom"/>
</dbReference>
<comment type="caution">
    <text evidence="4">The sequence shown here is derived from an EMBL/GenBank/DDBJ whole genome shotgun (WGS) entry which is preliminary data.</text>
</comment>
<reference evidence="4 5" key="1">
    <citation type="submission" date="2015-06" db="EMBL/GenBank/DDBJ databases">
        <title>Marinobacter subterrani, a genetically tractable neutrophilic iron-oxidizing strain isolated from the Soudan Iron Mine.</title>
        <authorList>
            <person name="Bonis B.M."/>
            <person name="Gralnick J.A."/>
        </authorList>
    </citation>
    <scope>NUCLEOTIDE SEQUENCE [LARGE SCALE GENOMIC DNA]</scope>
    <source>
        <strain evidence="4 5">JG233</strain>
    </source>
</reference>
<dbReference type="GO" id="GO:0004040">
    <property type="term" value="F:amidase activity"/>
    <property type="evidence" value="ECO:0007669"/>
    <property type="project" value="InterPro"/>
</dbReference>
<dbReference type="RefSeq" id="WP_048495711.1">
    <property type="nucleotide sequence ID" value="NZ_LFBU01000001.1"/>
</dbReference>
<name>A0A0J7M3U3_9GAMM</name>
<dbReference type="SMART" id="SM00047">
    <property type="entry name" value="LYZ2"/>
    <property type="match status" value="1"/>
</dbReference>
<feature type="domain" description="Mannosyl-glycoprotein endo-beta-N-acetylglucosamidase-like" evidence="3">
    <location>
        <begin position="122"/>
        <end position="254"/>
    </location>
</feature>
<feature type="transmembrane region" description="Helical" evidence="2">
    <location>
        <begin position="7"/>
        <end position="25"/>
    </location>
</feature>
<evidence type="ECO:0000313" key="4">
    <source>
        <dbReference type="EMBL" id="KMQ75640.1"/>
    </source>
</evidence>
<evidence type="ECO:0000313" key="5">
    <source>
        <dbReference type="Proteomes" id="UP000036102"/>
    </source>
</evidence>
<dbReference type="Gene3D" id="1.10.530.10">
    <property type="match status" value="1"/>
</dbReference>
<dbReference type="PATRIC" id="fig|1658765.3.peg.1846"/>
<organism evidence="4 5">
    <name type="scientific">Marinobacter subterrani</name>
    <dbReference type="NCBI Taxonomy" id="1658765"/>
    <lineage>
        <taxon>Bacteria</taxon>
        <taxon>Pseudomonadati</taxon>
        <taxon>Pseudomonadota</taxon>
        <taxon>Gammaproteobacteria</taxon>
        <taxon>Pseudomonadales</taxon>
        <taxon>Marinobacteraceae</taxon>
        <taxon>Marinobacter</taxon>
    </lineage>
</organism>
<keyword evidence="5" id="KW-1185">Reference proteome</keyword>
<feature type="compositionally biased region" description="Polar residues" evidence="1">
    <location>
        <begin position="27"/>
        <end position="39"/>
    </location>
</feature>
<sequence>MSAGTRAIMLMVPLIAFAIGGGLYTPSESSGQSRSDNNGSEPALSSLPPLPEWANDELPDFTQYQDTTEKKAAFFAFLYPRIVLANSRILIERDYLESLSKKEKLTAREYRWLAQESERLRVDAEPGSKEQFALLRKRLDVIPPSLIMAQAANESAWGTSRFAIKGNNLFGQWCFSKGCGLVPRGRAEGASHEVADFASPYRSVRAYIQNLNRHPTYQTLRDVRLNDRRNSEPLSGVELAEGLLGYSERGKEYVEEIRAMIHYNNLEFYDDDFRNVIRDLTPDSLERLASTEAEIRLLPRQSSLNSTPTEG</sequence>
<dbReference type="PANTHER" id="PTHR40572">
    <property type="entry name" value="PROTEIN BAX"/>
    <property type="match status" value="1"/>
</dbReference>
<proteinExistence type="predicted"/>
<dbReference type="InterPro" id="IPR053195">
    <property type="entry name" value="Bax-like"/>
</dbReference>
<keyword evidence="2" id="KW-1133">Transmembrane helix</keyword>
<dbReference type="OrthoDB" id="9788155at2"/>
<feature type="region of interest" description="Disordered" evidence="1">
    <location>
        <begin position="27"/>
        <end position="51"/>
    </location>
</feature>
<dbReference type="Proteomes" id="UP000036102">
    <property type="component" value="Unassembled WGS sequence"/>
</dbReference>
<keyword evidence="2" id="KW-0812">Transmembrane</keyword>
<evidence type="ECO:0000259" key="3">
    <source>
        <dbReference type="SMART" id="SM00047"/>
    </source>
</evidence>
<evidence type="ECO:0000256" key="1">
    <source>
        <dbReference type="SAM" id="MobiDB-lite"/>
    </source>
</evidence>
<accession>A0A0J7M3U3</accession>
<keyword evidence="2" id="KW-0472">Membrane</keyword>
<dbReference type="STRING" id="1658765.Msub_11849"/>
<gene>
    <name evidence="4" type="ORF">Msub_11849</name>
</gene>
<dbReference type="PANTHER" id="PTHR40572:SF1">
    <property type="entry name" value="PROTEIN BAX"/>
    <property type="match status" value="1"/>
</dbReference>
<dbReference type="Pfam" id="PF01832">
    <property type="entry name" value="Glucosaminidase"/>
    <property type="match status" value="1"/>
</dbReference>